<dbReference type="Proteomes" id="UP000023152">
    <property type="component" value="Unassembled WGS sequence"/>
</dbReference>
<keyword evidence="1" id="KW-0812">Transmembrane</keyword>
<accession>X6P4H0</accession>
<dbReference type="AlphaFoldDB" id="X6P4H0"/>
<protein>
    <submittedName>
        <fullName evidence="2">Uncharacterized protein</fullName>
    </submittedName>
</protein>
<keyword evidence="1" id="KW-1133">Transmembrane helix</keyword>
<evidence type="ECO:0000313" key="3">
    <source>
        <dbReference type="Proteomes" id="UP000023152"/>
    </source>
</evidence>
<evidence type="ECO:0000313" key="2">
    <source>
        <dbReference type="EMBL" id="ETO33111.1"/>
    </source>
</evidence>
<evidence type="ECO:0000256" key="1">
    <source>
        <dbReference type="SAM" id="Phobius"/>
    </source>
</evidence>
<gene>
    <name evidence="2" type="ORF">RFI_03996</name>
</gene>
<dbReference type="EMBL" id="ASPP01003663">
    <property type="protein sequence ID" value="ETO33111.1"/>
    <property type="molecule type" value="Genomic_DNA"/>
</dbReference>
<feature type="transmembrane region" description="Helical" evidence="1">
    <location>
        <begin position="25"/>
        <end position="44"/>
    </location>
</feature>
<organism evidence="2 3">
    <name type="scientific">Reticulomyxa filosa</name>
    <dbReference type="NCBI Taxonomy" id="46433"/>
    <lineage>
        <taxon>Eukaryota</taxon>
        <taxon>Sar</taxon>
        <taxon>Rhizaria</taxon>
        <taxon>Retaria</taxon>
        <taxon>Foraminifera</taxon>
        <taxon>Monothalamids</taxon>
        <taxon>Reticulomyxidae</taxon>
        <taxon>Reticulomyxa</taxon>
    </lineage>
</organism>
<reference evidence="2 3" key="1">
    <citation type="journal article" date="2013" name="Curr. Biol.">
        <title>The Genome of the Foraminiferan Reticulomyxa filosa.</title>
        <authorList>
            <person name="Glockner G."/>
            <person name="Hulsmann N."/>
            <person name="Schleicher M."/>
            <person name="Noegel A.A."/>
            <person name="Eichinger L."/>
            <person name="Gallinger C."/>
            <person name="Pawlowski J."/>
            <person name="Sierra R."/>
            <person name="Euteneuer U."/>
            <person name="Pillet L."/>
            <person name="Moustafa A."/>
            <person name="Platzer M."/>
            <person name="Groth M."/>
            <person name="Szafranski K."/>
            <person name="Schliwa M."/>
        </authorList>
    </citation>
    <scope>NUCLEOTIDE SEQUENCE [LARGE SCALE GENOMIC DNA]</scope>
</reference>
<proteinExistence type="predicted"/>
<comment type="caution">
    <text evidence="2">The sequence shown here is derived from an EMBL/GenBank/DDBJ whole genome shotgun (WGS) entry which is preliminary data.</text>
</comment>
<name>X6P4H0_RETFI</name>
<sequence length="121" mass="14262">MTLSAVTPYLHKLQEAADEKKHEEAVCVCFFYYFLIYVYIWVVWNDCQVIQIEALGNDIIYCCKKRFHNSLFMVPFLKAIGTLLTTGDYFSVLKQSKYAHVFFIFVFDSVYCQYVCENCLL</sequence>
<keyword evidence="3" id="KW-1185">Reference proteome</keyword>
<keyword evidence="1" id="KW-0472">Membrane</keyword>